<dbReference type="KEGG" id="mcha:111019634"/>
<evidence type="ECO:0000313" key="3">
    <source>
        <dbReference type="Proteomes" id="UP000504603"/>
    </source>
</evidence>
<feature type="compositionally biased region" description="Basic and acidic residues" evidence="1">
    <location>
        <begin position="48"/>
        <end position="68"/>
    </location>
</feature>
<proteinExistence type="predicted"/>
<dbReference type="GeneID" id="111019634"/>
<feature type="compositionally biased region" description="Basic and acidic residues" evidence="1">
    <location>
        <begin position="325"/>
        <end position="352"/>
    </location>
</feature>
<evidence type="ECO:0000256" key="1">
    <source>
        <dbReference type="SAM" id="MobiDB-lite"/>
    </source>
</evidence>
<dbReference type="PANTHER" id="PTHR33223">
    <property type="entry name" value="CCHC-TYPE DOMAIN-CONTAINING PROTEIN"/>
    <property type="match status" value="1"/>
</dbReference>
<feature type="compositionally biased region" description="Polar residues" evidence="1">
    <location>
        <begin position="77"/>
        <end position="100"/>
    </location>
</feature>
<dbReference type="RefSeq" id="XP_022151719.1">
    <property type="nucleotide sequence ID" value="XM_022296027.1"/>
</dbReference>
<feature type="region of interest" description="Disordered" evidence="1">
    <location>
        <begin position="325"/>
        <end position="382"/>
    </location>
</feature>
<dbReference type="Pfam" id="PF03732">
    <property type="entry name" value="Retrotrans_gag"/>
    <property type="match status" value="1"/>
</dbReference>
<keyword evidence="3" id="KW-1185">Reference proteome</keyword>
<dbReference type="PANTHER" id="PTHR33223:SF10">
    <property type="entry name" value="AMINOTRANSFERASE-LIKE PLANT MOBILE DOMAIN-CONTAINING PROTEIN"/>
    <property type="match status" value="1"/>
</dbReference>
<dbReference type="OrthoDB" id="1752139at2759"/>
<dbReference type="InterPro" id="IPR005162">
    <property type="entry name" value="Retrotrans_gag_dom"/>
</dbReference>
<name>A0A6J1DDW5_MOMCH</name>
<evidence type="ECO:0000259" key="2">
    <source>
        <dbReference type="Pfam" id="PF03732"/>
    </source>
</evidence>
<reference evidence="4" key="1">
    <citation type="submission" date="2025-08" db="UniProtKB">
        <authorList>
            <consortium name="RefSeq"/>
        </authorList>
    </citation>
    <scope>IDENTIFICATION</scope>
    <source>
        <strain evidence="4">OHB3-1</strain>
    </source>
</reference>
<gene>
    <name evidence="4" type="primary">LOC111019634</name>
</gene>
<accession>A0A6J1DDW5</accession>
<feature type="compositionally biased region" description="Basic and acidic residues" evidence="1">
    <location>
        <begin position="23"/>
        <end position="39"/>
    </location>
</feature>
<evidence type="ECO:0000313" key="4">
    <source>
        <dbReference type="RefSeq" id="XP_022151719.1"/>
    </source>
</evidence>
<protein>
    <submittedName>
        <fullName evidence="4">Uncharacterized protein LOC111019634</fullName>
    </submittedName>
</protein>
<feature type="region of interest" description="Disordered" evidence="1">
    <location>
        <begin position="16"/>
        <end position="105"/>
    </location>
</feature>
<feature type="compositionally biased region" description="Basic and acidic residues" evidence="1">
    <location>
        <begin position="363"/>
        <end position="375"/>
    </location>
</feature>
<sequence length="406" mass="46757">MRTQMCTMEKMYSEMVQAAGARSRSENRVARNDMHEQRGHHLGPVKKGHPEGGEDEEYTHQRGDLREHLNRKRSSSLRKGQSPSCSHRNSNQQAESSYNPITPEGVITREEFDQLKSKFDAQVEALKAKCEKKESSFDDGDLGESPFTSDILEALIPLKFKTPTMKPYDGSKDPKDYVEVFEGLMDFQAATDAIKCRDFQIALTGSARLWYRRLPARSISTYSQLRKEFIIQFSSRHYDRKTATHLTTIRQKEGETLREYVTRFQEEQLKVAHCSDHSAMCYFLTTLADETLTVKLEEEAPATFVEVLQKAKKIIDGQELLRTKTDRPEKKIDQGRASKDKGKTDSKTRDKGPSSFSSRVNYRRSDNSRRSRPYERYTPTTIPISEILTNIEKTGMEKLLKRPEKF</sequence>
<dbReference type="AlphaFoldDB" id="A0A6J1DDW5"/>
<dbReference type="Proteomes" id="UP000504603">
    <property type="component" value="Unplaced"/>
</dbReference>
<feature type="domain" description="Retrotransposon gag" evidence="2">
    <location>
        <begin position="199"/>
        <end position="287"/>
    </location>
</feature>
<organism evidence="3 4">
    <name type="scientific">Momordica charantia</name>
    <name type="common">Bitter gourd</name>
    <name type="synonym">Balsam pear</name>
    <dbReference type="NCBI Taxonomy" id="3673"/>
    <lineage>
        <taxon>Eukaryota</taxon>
        <taxon>Viridiplantae</taxon>
        <taxon>Streptophyta</taxon>
        <taxon>Embryophyta</taxon>
        <taxon>Tracheophyta</taxon>
        <taxon>Spermatophyta</taxon>
        <taxon>Magnoliopsida</taxon>
        <taxon>eudicotyledons</taxon>
        <taxon>Gunneridae</taxon>
        <taxon>Pentapetalae</taxon>
        <taxon>rosids</taxon>
        <taxon>fabids</taxon>
        <taxon>Cucurbitales</taxon>
        <taxon>Cucurbitaceae</taxon>
        <taxon>Momordiceae</taxon>
        <taxon>Momordica</taxon>
    </lineage>
</organism>